<accession>A0A8X6FZW2</accession>
<dbReference type="Proteomes" id="UP000887116">
    <property type="component" value="Unassembled WGS sequence"/>
</dbReference>
<reference evidence="1" key="1">
    <citation type="submission" date="2020-07" db="EMBL/GenBank/DDBJ databases">
        <title>Multicomponent nature underlies the extraordinary mechanical properties of spider dragline silk.</title>
        <authorList>
            <person name="Kono N."/>
            <person name="Nakamura H."/>
            <person name="Mori M."/>
            <person name="Yoshida Y."/>
            <person name="Ohtoshi R."/>
            <person name="Malay A.D."/>
            <person name="Moran D.A.P."/>
            <person name="Tomita M."/>
            <person name="Numata K."/>
            <person name="Arakawa K."/>
        </authorList>
    </citation>
    <scope>NUCLEOTIDE SEQUENCE</scope>
</reference>
<evidence type="ECO:0000313" key="1">
    <source>
        <dbReference type="EMBL" id="GFQ70978.1"/>
    </source>
</evidence>
<dbReference type="AlphaFoldDB" id="A0A8X6FZW2"/>
<proteinExistence type="predicted"/>
<gene>
    <name evidence="1" type="ORF">TNCT_376511</name>
</gene>
<feature type="non-terminal residue" evidence="1">
    <location>
        <position position="1"/>
    </location>
</feature>
<protein>
    <submittedName>
        <fullName evidence="1">Uncharacterized protein</fullName>
    </submittedName>
</protein>
<dbReference type="EMBL" id="BMAO01030883">
    <property type="protein sequence ID" value="GFQ70978.1"/>
    <property type="molecule type" value="Genomic_DNA"/>
</dbReference>
<name>A0A8X6FZW2_TRICU</name>
<comment type="caution">
    <text evidence="1">The sequence shown here is derived from an EMBL/GenBank/DDBJ whole genome shotgun (WGS) entry which is preliminary data.</text>
</comment>
<organism evidence="1 2">
    <name type="scientific">Trichonephila clavata</name>
    <name type="common">Joro spider</name>
    <name type="synonym">Nephila clavata</name>
    <dbReference type="NCBI Taxonomy" id="2740835"/>
    <lineage>
        <taxon>Eukaryota</taxon>
        <taxon>Metazoa</taxon>
        <taxon>Ecdysozoa</taxon>
        <taxon>Arthropoda</taxon>
        <taxon>Chelicerata</taxon>
        <taxon>Arachnida</taxon>
        <taxon>Araneae</taxon>
        <taxon>Araneomorphae</taxon>
        <taxon>Entelegynae</taxon>
        <taxon>Araneoidea</taxon>
        <taxon>Nephilidae</taxon>
        <taxon>Trichonephila</taxon>
    </lineage>
</organism>
<evidence type="ECO:0000313" key="2">
    <source>
        <dbReference type="Proteomes" id="UP000887116"/>
    </source>
</evidence>
<keyword evidence="2" id="KW-1185">Reference proteome</keyword>
<sequence length="28" mass="3298">VSVKILQLYDFQPPLLDLLRELCLLEII</sequence>